<gene>
    <name evidence="1" type="ORF">OJ1058_C08.18</name>
    <name evidence="2" type="ORF">OSJNBa0003K21.2</name>
</gene>
<evidence type="ECO:0000313" key="2">
    <source>
        <dbReference type="EMBL" id="BAD31954.1"/>
    </source>
</evidence>
<reference evidence="1" key="1">
    <citation type="submission" date="2001-06" db="EMBL/GenBank/DDBJ databases">
        <title>Oryza sativa nipponbare(GA3) genomic DNA, chromosome 7, BAC clone:OJ1058_C08.</title>
        <authorList>
            <person name="Sasaki T."/>
            <person name="Matsumoto T."/>
            <person name="Yamamoto K."/>
        </authorList>
    </citation>
    <scope>NUCLEOTIDE SEQUENCE</scope>
</reference>
<reference evidence="2" key="2">
    <citation type="submission" date="2003-03" db="EMBL/GenBank/DDBJ databases">
        <title>Oryza sativa nipponbare(GA3) genomic DNA, chromosome 7, BAC clone:OSJNBa0003K21.</title>
        <authorList>
            <person name="Sasaki T."/>
            <person name="Matsumoto T."/>
            <person name="Katayose Y."/>
        </authorList>
    </citation>
    <scope>NUCLEOTIDE SEQUENCE</scope>
</reference>
<organism evidence="1 3">
    <name type="scientific">Oryza sativa subsp. japonica</name>
    <name type="common">Rice</name>
    <dbReference type="NCBI Taxonomy" id="39947"/>
    <lineage>
        <taxon>Eukaryota</taxon>
        <taxon>Viridiplantae</taxon>
        <taxon>Streptophyta</taxon>
        <taxon>Embryophyta</taxon>
        <taxon>Tracheophyta</taxon>
        <taxon>Spermatophyta</taxon>
        <taxon>Magnoliopsida</taxon>
        <taxon>Liliopsida</taxon>
        <taxon>Poales</taxon>
        <taxon>Poaceae</taxon>
        <taxon>BOP clade</taxon>
        <taxon>Oryzoideae</taxon>
        <taxon>Oryzeae</taxon>
        <taxon>Oryzinae</taxon>
        <taxon>Oryza</taxon>
        <taxon>Oryza sativa</taxon>
    </lineage>
</organism>
<reference evidence="3" key="3">
    <citation type="journal article" date="2005" name="Nature">
        <title>The map-based sequence of the rice genome.</title>
        <authorList>
            <consortium name="International rice genome sequencing project (IRGSP)"/>
            <person name="Matsumoto T."/>
            <person name="Wu J."/>
            <person name="Kanamori H."/>
            <person name="Katayose Y."/>
            <person name="Fujisawa M."/>
            <person name="Namiki N."/>
            <person name="Mizuno H."/>
            <person name="Yamamoto K."/>
            <person name="Antonio B.A."/>
            <person name="Baba T."/>
            <person name="Sakata K."/>
            <person name="Nagamura Y."/>
            <person name="Aoki H."/>
            <person name="Arikawa K."/>
            <person name="Arita K."/>
            <person name="Bito T."/>
            <person name="Chiden Y."/>
            <person name="Fujitsuka N."/>
            <person name="Fukunaka R."/>
            <person name="Hamada M."/>
            <person name="Harada C."/>
            <person name="Hayashi A."/>
            <person name="Hijishita S."/>
            <person name="Honda M."/>
            <person name="Hosokawa S."/>
            <person name="Ichikawa Y."/>
            <person name="Idonuma A."/>
            <person name="Iijima M."/>
            <person name="Ikeda M."/>
            <person name="Ikeno M."/>
            <person name="Ito K."/>
            <person name="Ito S."/>
            <person name="Ito T."/>
            <person name="Ito Y."/>
            <person name="Ito Y."/>
            <person name="Iwabuchi A."/>
            <person name="Kamiya K."/>
            <person name="Karasawa W."/>
            <person name="Kurita K."/>
            <person name="Katagiri S."/>
            <person name="Kikuta A."/>
            <person name="Kobayashi H."/>
            <person name="Kobayashi N."/>
            <person name="Machita K."/>
            <person name="Maehara T."/>
            <person name="Masukawa M."/>
            <person name="Mizubayashi T."/>
            <person name="Mukai Y."/>
            <person name="Nagasaki H."/>
            <person name="Nagata Y."/>
            <person name="Naito S."/>
            <person name="Nakashima M."/>
            <person name="Nakama Y."/>
            <person name="Nakamichi Y."/>
            <person name="Nakamura M."/>
            <person name="Meguro A."/>
            <person name="Negishi M."/>
            <person name="Ohta I."/>
            <person name="Ohta T."/>
            <person name="Okamoto M."/>
            <person name="Ono N."/>
            <person name="Saji S."/>
            <person name="Sakaguchi M."/>
            <person name="Sakai K."/>
            <person name="Shibata M."/>
            <person name="Shimokawa T."/>
            <person name="Song J."/>
            <person name="Takazaki Y."/>
            <person name="Terasawa K."/>
            <person name="Tsugane M."/>
            <person name="Tsuji K."/>
            <person name="Ueda S."/>
            <person name="Waki K."/>
            <person name="Yamagata H."/>
            <person name="Yamamoto M."/>
            <person name="Yamamoto S."/>
            <person name="Yamane H."/>
            <person name="Yoshiki S."/>
            <person name="Yoshihara R."/>
            <person name="Yukawa K."/>
            <person name="Zhong H."/>
            <person name="Yano M."/>
            <person name="Yuan Q."/>
            <person name="Ouyang S."/>
            <person name="Liu J."/>
            <person name="Jones K.M."/>
            <person name="Gansberger K."/>
            <person name="Moffat K."/>
            <person name="Hill J."/>
            <person name="Bera J."/>
            <person name="Fadrosh D."/>
            <person name="Jin S."/>
            <person name="Johri S."/>
            <person name="Kim M."/>
            <person name="Overton L."/>
            <person name="Reardon M."/>
            <person name="Tsitrin T."/>
            <person name="Vuong H."/>
            <person name="Weaver B."/>
            <person name="Ciecko A."/>
            <person name="Tallon L."/>
            <person name="Jackson J."/>
            <person name="Pai G."/>
            <person name="Aken S.V."/>
            <person name="Utterback T."/>
            <person name="Reidmuller S."/>
            <person name="Feldblyum T."/>
            <person name="Hsiao J."/>
            <person name="Zismann V."/>
            <person name="Iobst S."/>
            <person name="de Vazeille A.R."/>
            <person name="Buell C.R."/>
            <person name="Ying K."/>
            <person name="Li Y."/>
            <person name="Lu T."/>
            <person name="Huang Y."/>
            <person name="Zhao Q."/>
            <person name="Feng Q."/>
            <person name="Zhang L."/>
            <person name="Zhu J."/>
            <person name="Weng Q."/>
            <person name="Mu J."/>
            <person name="Lu Y."/>
            <person name="Fan D."/>
            <person name="Liu Y."/>
            <person name="Guan J."/>
            <person name="Zhang Y."/>
            <person name="Yu S."/>
            <person name="Liu X."/>
            <person name="Zhang Y."/>
            <person name="Hong G."/>
            <person name="Han B."/>
            <person name="Choisne N."/>
            <person name="Demange N."/>
            <person name="Orjeda G."/>
            <person name="Samain S."/>
            <person name="Cattolico L."/>
            <person name="Pelletier E."/>
            <person name="Couloux A."/>
            <person name="Segurens B."/>
            <person name="Wincker P."/>
            <person name="D'Hont A."/>
            <person name="Scarpelli C."/>
            <person name="Weissenbach J."/>
            <person name="Salanoubat M."/>
            <person name="Quetier F."/>
            <person name="Yu Y."/>
            <person name="Kim H.R."/>
            <person name="Rambo T."/>
            <person name="Currie J."/>
            <person name="Collura K."/>
            <person name="Luo M."/>
            <person name="Yang T."/>
            <person name="Ammiraju J.S.S."/>
            <person name="Engler F."/>
            <person name="Soderlund C."/>
            <person name="Wing R.A."/>
            <person name="Palmer L.E."/>
            <person name="de la Bastide M."/>
            <person name="Spiegel L."/>
            <person name="Nascimento L."/>
            <person name="Zutavern T."/>
            <person name="O'Shaughnessy A."/>
            <person name="Dike S."/>
            <person name="Dedhia N."/>
            <person name="Preston R."/>
            <person name="Balija V."/>
            <person name="McCombie W.R."/>
            <person name="Chow T."/>
            <person name="Chen H."/>
            <person name="Chung M."/>
            <person name="Chen C."/>
            <person name="Shaw J."/>
            <person name="Wu H."/>
            <person name="Hsiao K."/>
            <person name="Chao Y."/>
            <person name="Chu M."/>
            <person name="Cheng C."/>
            <person name="Hour A."/>
            <person name="Lee P."/>
            <person name="Lin S."/>
            <person name="Lin Y."/>
            <person name="Liou J."/>
            <person name="Liu S."/>
            <person name="Hsing Y."/>
            <person name="Raghuvanshi S."/>
            <person name="Mohanty A."/>
            <person name="Bharti A.K."/>
            <person name="Gaur A."/>
            <person name="Gupta V."/>
            <person name="Kumar D."/>
            <person name="Ravi V."/>
            <person name="Vij S."/>
            <person name="Kapur A."/>
            <person name="Khurana P."/>
            <person name="Khurana P."/>
            <person name="Khurana J.P."/>
            <person name="Tyagi A.K."/>
            <person name="Gaikwad K."/>
            <person name="Singh A."/>
            <person name="Dalal V."/>
            <person name="Srivastava S."/>
            <person name="Dixit A."/>
            <person name="Pal A.K."/>
            <person name="Ghazi I.A."/>
            <person name="Yadav M."/>
            <person name="Pandit A."/>
            <person name="Bhargava A."/>
            <person name="Sureshbabu K."/>
            <person name="Batra K."/>
            <person name="Sharma T.R."/>
            <person name="Mohapatra T."/>
            <person name="Singh N.K."/>
            <person name="Messing J."/>
            <person name="Nelson A.B."/>
            <person name="Fuks G."/>
            <person name="Kavchok S."/>
            <person name="Keizer G."/>
            <person name="Linton E."/>
            <person name="Llaca V."/>
            <person name="Song R."/>
            <person name="Tanyolac B."/>
            <person name="Young S."/>
            <person name="Ho-Il K."/>
            <person name="Hahn J.H."/>
            <person name="Sangsakoo G."/>
            <person name="Vanavichit A."/>
            <person name="de Mattos Luiz.A.T."/>
            <person name="Zimmer P.D."/>
            <person name="Malone G."/>
            <person name="Dellagostin O."/>
            <person name="de Oliveira A.C."/>
            <person name="Bevan M."/>
            <person name="Bancroft I."/>
            <person name="Minx P."/>
            <person name="Cordum H."/>
            <person name="Wilson R."/>
            <person name="Cheng Z."/>
            <person name="Jin W."/>
            <person name="Jiang J."/>
            <person name="Leong S.A."/>
            <person name="Iwama H."/>
            <person name="Gojobori T."/>
            <person name="Itoh T."/>
            <person name="Niimura Y."/>
            <person name="Fujii Y."/>
            <person name="Habara T."/>
            <person name="Sakai H."/>
            <person name="Sato Y."/>
            <person name="Wilson G."/>
            <person name="Kumar K."/>
            <person name="McCouch S."/>
            <person name="Juretic N."/>
            <person name="Hoen D."/>
            <person name="Wright S."/>
            <person name="Bruskiewich R."/>
            <person name="Bureau T."/>
            <person name="Miyao A."/>
            <person name="Hirochika H."/>
            <person name="Nishikawa T."/>
            <person name="Kadowaki K."/>
            <person name="Sugiura M."/>
            <person name="Burr B."/>
            <person name="Sasaki T."/>
        </authorList>
    </citation>
    <scope>NUCLEOTIDE SEQUENCE [LARGE SCALE GENOMIC DNA]</scope>
    <source>
        <strain evidence="3">cv. Nipponbare</strain>
    </source>
</reference>
<dbReference type="EMBL" id="AP003738">
    <property type="protein sequence ID" value="BAC82925.1"/>
    <property type="molecule type" value="Genomic_DNA"/>
</dbReference>
<proteinExistence type="predicted"/>
<evidence type="ECO:0000313" key="3">
    <source>
        <dbReference type="Proteomes" id="UP000000763"/>
    </source>
</evidence>
<sequence length="77" mass="8668">MAAEATDNAAVRRDSRLCGQPNSYSACLISHYFYWPHIILLRPRCQGIGHHTHTHSPSPFIGIESNQIAEEPNFMFG</sequence>
<dbReference type="Proteomes" id="UP000000763">
    <property type="component" value="Chromosome 7"/>
</dbReference>
<accession>Q6ZLN5</accession>
<dbReference type="EMBL" id="AP006266">
    <property type="protein sequence ID" value="BAD31954.1"/>
    <property type="molecule type" value="Genomic_DNA"/>
</dbReference>
<name>Q6ZLN5_ORYSJ</name>
<reference evidence="3" key="4">
    <citation type="journal article" date="2008" name="Nucleic Acids Res.">
        <title>The rice annotation project database (RAP-DB): 2008 update.</title>
        <authorList>
            <consortium name="The rice annotation project (RAP)"/>
        </authorList>
    </citation>
    <scope>GENOME REANNOTATION</scope>
    <source>
        <strain evidence="3">cv. Nipponbare</strain>
    </source>
</reference>
<evidence type="ECO:0000313" key="1">
    <source>
        <dbReference type="EMBL" id="BAC82925.1"/>
    </source>
</evidence>
<protein>
    <submittedName>
        <fullName evidence="1">Uncharacterized protein</fullName>
    </submittedName>
</protein>
<dbReference type="AlphaFoldDB" id="Q6ZLN5"/>